<accession>A0ABW3H9J0</accession>
<organism evidence="2 3">
    <name type="scientific">Sphingomonas canadensis</name>
    <dbReference type="NCBI Taxonomy" id="1219257"/>
    <lineage>
        <taxon>Bacteria</taxon>
        <taxon>Pseudomonadati</taxon>
        <taxon>Pseudomonadota</taxon>
        <taxon>Alphaproteobacteria</taxon>
        <taxon>Sphingomonadales</taxon>
        <taxon>Sphingomonadaceae</taxon>
        <taxon>Sphingomonas</taxon>
    </lineage>
</organism>
<feature type="compositionally biased region" description="Basic and acidic residues" evidence="1">
    <location>
        <begin position="1"/>
        <end position="15"/>
    </location>
</feature>
<reference evidence="3" key="1">
    <citation type="journal article" date="2019" name="Int. J. Syst. Evol. Microbiol.">
        <title>The Global Catalogue of Microorganisms (GCM) 10K type strain sequencing project: providing services to taxonomists for standard genome sequencing and annotation.</title>
        <authorList>
            <consortium name="The Broad Institute Genomics Platform"/>
            <consortium name="The Broad Institute Genome Sequencing Center for Infectious Disease"/>
            <person name="Wu L."/>
            <person name="Ma J."/>
        </authorList>
    </citation>
    <scope>NUCLEOTIDE SEQUENCE [LARGE SCALE GENOMIC DNA]</scope>
    <source>
        <strain evidence="3">CCUG 62982</strain>
    </source>
</reference>
<evidence type="ECO:0000313" key="2">
    <source>
        <dbReference type="EMBL" id="MFD0948118.1"/>
    </source>
</evidence>
<protein>
    <submittedName>
        <fullName evidence="2">Uncharacterized protein</fullName>
    </submittedName>
</protein>
<gene>
    <name evidence="2" type="ORF">ACFQ1E_17375</name>
</gene>
<dbReference type="EMBL" id="JBHTJG010000010">
    <property type="protein sequence ID" value="MFD0948118.1"/>
    <property type="molecule type" value="Genomic_DNA"/>
</dbReference>
<name>A0ABW3H9J0_9SPHN</name>
<proteinExistence type="predicted"/>
<dbReference type="Proteomes" id="UP001596977">
    <property type="component" value="Unassembled WGS sequence"/>
</dbReference>
<sequence length="76" mass="7962">MRETWYKLEDGRTADPNDVAPDEDGVLRHADGTAVAMRGGVPWSIGVDDAEALRAAGAIAVEKAKAAAAEKAKAKK</sequence>
<feature type="region of interest" description="Disordered" evidence="1">
    <location>
        <begin position="1"/>
        <end position="25"/>
    </location>
</feature>
<dbReference type="RefSeq" id="WP_264945952.1">
    <property type="nucleotide sequence ID" value="NZ_JAPDRA010000010.1"/>
</dbReference>
<keyword evidence="3" id="KW-1185">Reference proteome</keyword>
<evidence type="ECO:0000313" key="3">
    <source>
        <dbReference type="Proteomes" id="UP001596977"/>
    </source>
</evidence>
<comment type="caution">
    <text evidence="2">The sequence shown here is derived from an EMBL/GenBank/DDBJ whole genome shotgun (WGS) entry which is preliminary data.</text>
</comment>
<evidence type="ECO:0000256" key="1">
    <source>
        <dbReference type="SAM" id="MobiDB-lite"/>
    </source>
</evidence>